<dbReference type="SUPFAM" id="SSF160991">
    <property type="entry name" value="CV3147-like"/>
    <property type="match status" value="1"/>
</dbReference>
<dbReference type="Pfam" id="PF06032">
    <property type="entry name" value="S-Me-THD_N"/>
    <property type="match status" value="1"/>
</dbReference>
<feature type="domain" description="S-Me-THD N-terminal" evidence="2">
    <location>
        <begin position="5"/>
        <end position="156"/>
    </location>
</feature>
<dbReference type="AlphaFoldDB" id="A0A239CF42"/>
<evidence type="ECO:0008006" key="6">
    <source>
        <dbReference type="Google" id="ProtNLM"/>
    </source>
</evidence>
<dbReference type="Gene3D" id="3.40.1610.10">
    <property type="entry name" value="CV3147-like domain"/>
    <property type="match status" value="1"/>
</dbReference>
<accession>A0A239CF42</accession>
<evidence type="ECO:0000259" key="3">
    <source>
        <dbReference type="Pfam" id="PF20906"/>
    </source>
</evidence>
<proteinExistence type="predicted"/>
<dbReference type="InterPro" id="IPR010318">
    <property type="entry name" value="S-Me-THD_N"/>
</dbReference>
<dbReference type="OrthoDB" id="3170437at2"/>
<dbReference type="InterPro" id="IPR024071">
    <property type="entry name" value="S-Me-THD_C_sf"/>
</dbReference>
<dbReference type="RefSeq" id="WP_089206417.1">
    <property type="nucleotide sequence ID" value="NZ_FZOD01000005.1"/>
</dbReference>
<dbReference type="Pfam" id="PF20906">
    <property type="entry name" value="S-Me-THD_C"/>
    <property type="match status" value="1"/>
</dbReference>
<reference evidence="4 5" key="1">
    <citation type="submission" date="2017-06" db="EMBL/GenBank/DDBJ databases">
        <authorList>
            <person name="Kim H.J."/>
            <person name="Triplett B.A."/>
        </authorList>
    </citation>
    <scope>NUCLEOTIDE SEQUENCE [LARGE SCALE GENOMIC DNA]</scope>
    <source>
        <strain evidence="4 5">CGMCC 4.2132</strain>
    </source>
</reference>
<sequence length="393" mass="40603">MITEQDVAALDSGCVLLGSGGGGPSATMATLLRQRLRAAPVPFLAVADLPRDAVVVPIGFIGSTGLLDEKLPSGGEPNEAIEVVARWSGVRVDAVMSLEAGGVNGLAAFCCGRPVVDADLMGRAFPRLGHMSTSRANVAAGPYAMVDAAGRTTVMDRCDPDAGERMIRGALAASGGWAAFAHWPIRAVDLPGQAIVGSLSRALALGRTMLSLPGRAPRAAALGGRLAGTGRVVEVNRSPSGRGTVTVLDHGGAVLRVEMENEYQVVFRDGVAVATTPDVLCLLESRTGAPIACHKIRPGHRVEVVQLASPALWRRPNRLAQVSPAAFGIEIPPCLMEDGDADDPAPAGGGPSRWDGPPHGDDPPIGDGLPQRDDLPIGDGLPQRDDLPDGEGR</sequence>
<evidence type="ECO:0000256" key="1">
    <source>
        <dbReference type="SAM" id="MobiDB-lite"/>
    </source>
</evidence>
<protein>
    <recommendedName>
        <fullName evidence="6">DUF917 domain-containing protein</fullName>
    </recommendedName>
</protein>
<keyword evidence="5" id="KW-1185">Reference proteome</keyword>
<dbReference type="Gene3D" id="2.40.390.10">
    <property type="entry name" value="CV3147-like"/>
    <property type="match status" value="1"/>
</dbReference>
<dbReference type="EMBL" id="FZOD01000005">
    <property type="protein sequence ID" value="SNS18281.1"/>
    <property type="molecule type" value="Genomic_DNA"/>
</dbReference>
<evidence type="ECO:0000313" key="4">
    <source>
        <dbReference type="EMBL" id="SNS18281.1"/>
    </source>
</evidence>
<organism evidence="4 5">
    <name type="scientific">Streptosporangium subroseum</name>
    <dbReference type="NCBI Taxonomy" id="106412"/>
    <lineage>
        <taxon>Bacteria</taxon>
        <taxon>Bacillati</taxon>
        <taxon>Actinomycetota</taxon>
        <taxon>Actinomycetes</taxon>
        <taxon>Streptosporangiales</taxon>
        <taxon>Streptosporangiaceae</taxon>
        <taxon>Streptosporangium</taxon>
    </lineage>
</organism>
<feature type="region of interest" description="Disordered" evidence="1">
    <location>
        <begin position="333"/>
        <end position="393"/>
    </location>
</feature>
<gene>
    <name evidence="4" type="ORF">SAMN05216276_1005149</name>
</gene>
<feature type="domain" description="S-Me-THD-like C-terminal" evidence="3">
    <location>
        <begin position="162"/>
        <end position="331"/>
    </location>
</feature>
<feature type="compositionally biased region" description="Basic and acidic residues" evidence="1">
    <location>
        <begin position="382"/>
        <end position="393"/>
    </location>
</feature>
<dbReference type="InterPro" id="IPR027479">
    <property type="entry name" value="S-Me-THD_N_sf"/>
</dbReference>
<evidence type="ECO:0000313" key="5">
    <source>
        <dbReference type="Proteomes" id="UP000198282"/>
    </source>
</evidence>
<name>A0A239CF42_9ACTN</name>
<dbReference type="Proteomes" id="UP000198282">
    <property type="component" value="Unassembled WGS sequence"/>
</dbReference>
<dbReference type="InterPro" id="IPR048350">
    <property type="entry name" value="S-Me-THD-like_C"/>
</dbReference>
<evidence type="ECO:0000259" key="2">
    <source>
        <dbReference type="Pfam" id="PF06032"/>
    </source>
</evidence>